<feature type="region of interest" description="Disordered" evidence="1">
    <location>
        <begin position="1"/>
        <end position="30"/>
    </location>
</feature>
<dbReference type="AlphaFoldDB" id="A0A914YNX7"/>
<protein>
    <submittedName>
        <fullName evidence="3">Uncharacterized protein</fullName>
    </submittedName>
</protein>
<feature type="compositionally biased region" description="Polar residues" evidence="1">
    <location>
        <begin position="76"/>
        <end position="87"/>
    </location>
</feature>
<dbReference type="Proteomes" id="UP000887577">
    <property type="component" value="Unplaced"/>
</dbReference>
<feature type="compositionally biased region" description="Basic and acidic residues" evidence="1">
    <location>
        <begin position="59"/>
        <end position="74"/>
    </location>
</feature>
<accession>A0A914YNX7</accession>
<name>A0A914YNX7_9BILA</name>
<dbReference type="WBParaSite" id="PSU_v2.g20681.t1">
    <property type="protein sequence ID" value="PSU_v2.g20681.t1"/>
    <property type="gene ID" value="PSU_v2.g20681"/>
</dbReference>
<evidence type="ECO:0000313" key="3">
    <source>
        <dbReference type="WBParaSite" id="PSU_v2.g20681.t1"/>
    </source>
</evidence>
<feature type="compositionally biased region" description="Low complexity" evidence="1">
    <location>
        <begin position="18"/>
        <end position="30"/>
    </location>
</feature>
<feature type="compositionally biased region" description="Polar residues" evidence="1">
    <location>
        <begin position="44"/>
        <end position="58"/>
    </location>
</feature>
<proteinExistence type="predicted"/>
<organism evidence="2 3">
    <name type="scientific">Panagrolaimus superbus</name>
    <dbReference type="NCBI Taxonomy" id="310955"/>
    <lineage>
        <taxon>Eukaryota</taxon>
        <taxon>Metazoa</taxon>
        <taxon>Ecdysozoa</taxon>
        <taxon>Nematoda</taxon>
        <taxon>Chromadorea</taxon>
        <taxon>Rhabditida</taxon>
        <taxon>Tylenchina</taxon>
        <taxon>Panagrolaimomorpha</taxon>
        <taxon>Panagrolaimoidea</taxon>
        <taxon>Panagrolaimidae</taxon>
        <taxon>Panagrolaimus</taxon>
    </lineage>
</organism>
<sequence>MATTCISSNAYPTMNAPTMSNETTTTTTNTVSKVTGSAEMDQKMGSNENFQMNVSRSNEMIKTDKKKNKNDGKDTVNPTSIRSNINSLKPPPVQ</sequence>
<reference evidence="3" key="1">
    <citation type="submission" date="2022-11" db="UniProtKB">
        <authorList>
            <consortium name="WormBaseParasite"/>
        </authorList>
    </citation>
    <scope>IDENTIFICATION</scope>
</reference>
<feature type="region of interest" description="Disordered" evidence="1">
    <location>
        <begin position="43"/>
        <end position="94"/>
    </location>
</feature>
<feature type="compositionally biased region" description="Polar residues" evidence="1">
    <location>
        <begin position="1"/>
        <end position="17"/>
    </location>
</feature>
<evidence type="ECO:0000313" key="2">
    <source>
        <dbReference type="Proteomes" id="UP000887577"/>
    </source>
</evidence>
<keyword evidence="2" id="KW-1185">Reference proteome</keyword>
<evidence type="ECO:0000256" key="1">
    <source>
        <dbReference type="SAM" id="MobiDB-lite"/>
    </source>
</evidence>